<gene>
    <name evidence="11" type="ORF">FHS16_005314</name>
</gene>
<dbReference type="AlphaFoldDB" id="A0A7W5CCI4"/>
<keyword evidence="8" id="KW-0804">Transcription</keyword>
<dbReference type="Pfam" id="PF02743">
    <property type="entry name" value="dCache_1"/>
    <property type="match status" value="1"/>
</dbReference>
<dbReference type="GO" id="GO:0043565">
    <property type="term" value="F:sequence-specific DNA binding"/>
    <property type="evidence" value="ECO:0007669"/>
    <property type="project" value="InterPro"/>
</dbReference>
<dbReference type="InterPro" id="IPR018060">
    <property type="entry name" value="HTH_AraC"/>
</dbReference>
<evidence type="ECO:0000256" key="8">
    <source>
        <dbReference type="ARBA" id="ARBA00023163"/>
    </source>
</evidence>
<name>A0A7W5CCI4_9BACL</name>
<dbReference type="Pfam" id="PF17853">
    <property type="entry name" value="GGDEF_2"/>
    <property type="match status" value="1"/>
</dbReference>
<dbReference type="Gene3D" id="3.30.450.20">
    <property type="entry name" value="PAS domain"/>
    <property type="match status" value="1"/>
</dbReference>
<dbReference type="SMART" id="SM00342">
    <property type="entry name" value="HTH_ARAC"/>
    <property type="match status" value="1"/>
</dbReference>
<dbReference type="PANTHER" id="PTHR43280">
    <property type="entry name" value="ARAC-FAMILY TRANSCRIPTIONAL REGULATOR"/>
    <property type="match status" value="1"/>
</dbReference>
<dbReference type="InterPro" id="IPR018062">
    <property type="entry name" value="HTH_AraC-typ_CS"/>
</dbReference>
<evidence type="ECO:0000313" key="11">
    <source>
        <dbReference type="EMBL" id="MBB3155206.1"/>
    </source>
</evidence>
<feature type="transmembrane region" description="Helical" evidence="9">
    <location>
        <begin position="294"/>
        <end position="313"/>
    </location>
</feature>
<dbReference type="SUPFAM" id="SSF46689">
    <property type="entry name" value="Homeodomain-like"/>
    <property type="match status" value="1"/>
</dbReference>
<evidence type="ECO:0000256" key="2">
    <source>
        <dbReference type="ARBA" id="ARBA00022475"/>
    </source>
</evidence>
<keyword evidence="5" id="KW-0805">Transcription regulation</keyword>
<evidence type="ECO:0000256" key="5">
    <source>
        <dbReference type="ARBA" id="ARBA00023015"/>
    </source>
</evidence>
<evidence type="ECO:0000256" key="6">
    <source>
        <dbReference type="ARBA" id="ARBA00023125"/>
    </source>
</evidence>
<dbReference type="GO" id="GO:0005886">
    <property type="term" value="C:plasma membrane"/>
    <property type="evidence" value="ECO:0007669"/>
    <property type="project" value="UniProtKB-SubCell"/>
</dbReference>
<evidence type="ECO:0000259" key="10">
    <source>
        <dbReference type="PROSITE" id="PS01124"/>
    </source>
</evidence>
<dbReference type="PROSITE" id="PS01124">
    <property type="entry name" value="HTH_ARAC_FAMILY_2"/>
    <property type="match status" value="1"/>
</dbReference>
<dbReference type="Gene3D" id="1.10.10.60">
    <property type="entry name" value="Homeodomain-like"/>
    <property type="match status" value="2"/>
</dbReference>
<evidence type="ECO:0000256" key="4">
    <source>
        <dbReference type="ARBA" id="ARBA00022989"/>
    </source>
</evidence>
<dbReference type="CDD" id="cd12912">
    <property type="entry name" value="PDC2_MCP_like"/>
    <property type="match status" value="1"/>
</dbReference>
<dbReference type="GO" id="GO:0003700">
    <property type="term" value="F:DNA-binding transcription factor activity"/>
    <property type="evidence" value="ECO:0007669"/>
    <property type="project" value="InterPro"/>
</dbReference>
<feature type="domain" description="HTH araC/xylS-type" evidence="10">
    <location>
        <begin position="663"/>
        <end position="762"/>
    </location>
</feature>
<keyword evidence="4 9" id="KW-1133">Transmembrane helix</keyword>
<dbReference type="PANTHER" id="PTHR43280:SF28">
    <property type="entry name" value="HTH-TYPE TRANSCRIPTIONAL ACTIVATOR RHAS"/>
    <property type="match status" value="1"/>
</dbReference>
<proteinExistence type="predicted"/>
<dbReference type="RefSeq" id="WP_183569686.1">
    <property type="nucleotide sequence ID" value="NZ_CBCSLB010000022.1"/>
</dbReference>
<dbReference type="InterPro" id="IPR041522">
    <property type="entry name" value="CdaR_GGDEF"/>
</dbReference>
<dbReference type="EMBL" id="JACHXW010000022">
    <property type="protein sequence ID" value="MBB3155206.1"/>
    <property type="molecule type" value="Genomic_DNA"/>
</dbReference>
<evidence type="ECO:0000256" key="9">
    <source>
        <dbReference type="SAM" id="Phobius"/>
    </source>
</evidence>
<keyword evidence="6 11" id="KW-0238">DNA-binding</keyword>
<evidence type="ECO:0000256" key="1">
    <source>
        <dbReference type="ARBA" id="ARBA00004651"/>
    </source>
</evidence>
<evidence type="ECO:0000256" key="7">
    <source>
        <dbReference type="ARBA" id="ARBA00023136"/>
    </source>
</evidence>
<dbReference type="PRINTS" id="PR00032">
    <property type="entry name" value="HTHARAC"/>
</dbReference>
<dbReference type="PROSITE" id="PS00041">
    <property type="entry name" value="HTH_ARAC_FAMILY_1"/>
    <property type="match status" value="1"/>
</dbReference>
<evidence type="ECO:0000313" key="12">
    <source>
        <dbReference type="Proteomes" id="UP000518605"/>
    </source>
</evidence>
<keyword evidence="3 9" id="KW-0812">Transmembrane</keyword>
<keyword evidence="7 9" id="KW-0472">Membrane</keyword>
<dbReference type="InterPro" id="IPR033479">
    <property type="entry name" value="dCache_1"/>
</dbReference>
<dbReference type="InterPro" id="IPR009057">
    <property type="entry name" value="Homeodomain-like_sf"/>
</dbReference>
<accession>A0A7W5CCI4</accession>
<feature type="transmembrane region" description="Helical" evidence="9">
    <location>
        <begin position="9"/>
        <end position="29"/>
    </location>
</feature>
<keyword evidence="2" id="KW-1003">Cell membrane</keyword>
<keyword evidence="12" id="KW-1185">Reference proteome</keyword>
<dbReference type="InterPro" id="IPR020449">
    <property type="entry name" value="Tscrpt_reg_AraC-type_HTH"/>
</dbReference>
<evidence type="ECO:0000256" key="3">
    <source>
        <dbReference type="ARBA" id="ARBA00022692"/>
    </source>
</evidence>
<dbReference type="Proteomes" id="UP000518605">
    <property type="component" value="Unassembled WGS sequence"/>
</dbReference>
<dbReference type="Pfam" id="PF12833">
    <property type="entry name" value="HTH_18"/>
    <property type="match status" value="1"/>
</dbReference>
<protein>
    <submittedName>
        <fullName evidence="11">AraC-like DNA-binding protein</fullName>
    </submittedName>
</protein>
<reference evidence="11 12" key="1">
    <citation type="submission" date="2020-08" db="EMBL/GenBank/DDBJ databases">
        <title>Genomic Encyclopedia of Type Strains, Phase III (KMG-III): the genomes of soil and plant-associated and newly described type strains.</title>
        <authorList>
            <person name="Whitman W."/>
        </authorList>
    </citation>
    <scope>NUCLEOTIDE SEQUENCE [LARGE SCALE GENOMIC DNA]</scope>
    <source>
        <strain evidence="11 12">CECT 8234</strain>
    </source>
</reference>
<comment type="subcellular location">
    <subcellularLocation>
        <location evidence="1">Cell membrane</location>
        <topology evidence="1">Multi-pass membrane protein</topology>
    </subcellularLocation>
</comment>
<organism evidence="11 12">
    <name type="scientific">Paenibacillus endophyticus</name>
    <dbReference type="NCBI Taxonomy" id="1294268"/>
    <lineage>
        <taxon>Bacteria</taxon>
        <taxon>Bacillati</taxon>
        <taxon>Bacillota</taxon>
        <taxon>Bacilli</taxon>
        <taxon>Bacillales</taxon>
        <taxon>Paenibacillaceae</taxon>
        <taxon>Paenibacillus</taxon>
    </lineage>
</organism>
<sequence>MKASISGKVMLIYGSIVLLIIAITFWLSYQGTVGRLESDLTKTNLALLGQVDQKMEAAFRQTEKDLLALMEELEFVYFMLDSYEDDAQRYSNYYGLTTKLKHFINTNPNFSSIFIYSAVNGDILTEKAYMNDISQGDNWLDDYIAMPGYSKWLTTHPVWDGTATQNVVTLIRSYPTLSRPGYRNGIAAVNINEDVIYSMIQSVYDNNASGHLFIFDAEGNVVSHDDKTMLYQNRKQLPYMKSILEAEGSGSLRIKQDGVPQTVFYRTSAYTGWKVVSILPESQIYEPIRLTRNLLFALAGGMIIAALGVLFYINRLTFKPLDRLVGRLAGAYQPDAKKQGFDTAGVAYLESVFERMLLDREHLEKHVRDSKSVLKWRLIMDMLAGYRTDYQALQHHLEFTGIRLYPERYLVCTAEIGKPEGGISPRDETLYTYVFCNVAEELMGKESRGAAIDLGGGRAVLLFSFAEGDAEQNHLRALAMVELLLEIIKKQFGLVVTAGVGRGVRALKDIQSSYNESRKALRYKLLFGQHAVISIEDIQPSNSQQYYRLSRKTARIMDMLKLADIAKLGLEVRQAFEQAVEQGLAPDFIRQFSFDLIVNALQTADSLGIGPEESMGNLDSIYEKIEQSEDWKHAEQLVLAVLSELAGKLTSKRSQRGKSGTIDRMVGYIQSHYHESDFSLDRLAEHFQLSPTYISKQFKEYTERNFIDYLIEARIDASKALLASTDLKVNEVSEAVGYMNTRSFLRTFKKYTGKTPTEYRELSSGDRP</sequence>
<comment type="caution">
    <text evidence="11">The sequence shown here is derived from an EMBL/GenBank/DDBJ whole genome shotgun (WGS) entry which is preliminary data.</text>
</comment>